<keyword evidence="3" id="KW-1003">Cell membrane</keyword>
<comment type="subcellular location">
    <subcellularLocation>
        <location evidence="1">Cell inner membrane</location>
        <topology evidence="1">Multi-pass membrane protein</topology>
    </subcellularLocation>
</comment>
<dbReference type="Proteomes" id="UP000539372">
    <property type="component" value="Unassembled WGS sequence"/>
</dbReference>
<dbReference type="InterPro" id="IPR007272">
    <property type="entry name" value="Sulf_transp_TsuA/YedE"/>
</dbReference>
<dbReference type="PANTHER" id="PTHR30574">
    <property type="entry name" value="INNER MEMBRANE PROTEIN YEDE"/>
    <property type="match status" value="1"/>
</dbReference>
<protein>
    <submittedName>
        <fullName evidence="10">YeeE/YedE family protein</fullName>
    </submittedName>
</protein>
<evidence type="ECO:0000313" key="11">
    <source>
        <dbReference type="Proteomes" id="UP000539372"/>
    </source>
</evidence>
<evidence type="ECO:0000256" key="6">
    <source>
        <dbReference type="ARBA" id="ARBA00022989"/>
    </source>
</evidence>
<feature type="transmembrane region" description="Helical" evidence="9">
    <location>
        <begin position="13"/>
        <end position="33"/>
    </location>
</feature>
<reference evidence="10 11" key="1">
    <citation type="submission" date="2020-04" db="EMBL/GenBank/DDBJ databases">
        <title>Rhodospirillaceae bacterium KN72 isolated from deep sea.</title>
        <authorList>
            <person name="Zhang D.-C."/>
        </authorList>
    </citation>
    <scope>NUCLEOTIDE SEQUENCE [LARGE SCALE GENOMIC DNA]</scope>
    <source>
        <strain evidence="10 11">KN72</strain>
    </source>
</reference>
<evidence type="ECO:0000256" key="3">
    <source>
        <dbReference type="ARBA" id="ARBA00022475"/>
    </source>
</evidence>
<organism evidence="10 11">
    <name type="scientific">Pacificispira spongiicola</name>
    <dbReference type="NCBI Taxonomy" id="2729598"/>
    <lineage>
        <taxon>Bacteria</taxon>
        <taxon>Pseudomonadati</taxon>
        <taxon>Pseudomonadota</taxon>
        <taxon>Alphaproteobacteria</taxon>
        <taxon>Rhodospirillales</taxon>
        <taxon>Rhodospirillaceae</taxon>
        <taxon>Pacificispira</taxon>
    </lineage>
</organism>
<dbReference type="EMBL" id="JABBNT010000005">
    <property type="protein sequence ID" value="NMM46252.1"/>
    <property type="molecule type" value="Genomic_DNA"/>
</dbReference>
<keyword evidence="2" id="KW-0813">Transport</keyword>
<evidence type="ECO:0000256" key="1">
    <source>
        <dbReference type="ARBA" id="ARBA00004429"/>
    </source>
</evidence>
<dbReference type="Pfam" id="PF04143">
    <property type="entry name" value="Sulf_transp"/>
    <property type="match status" value="1"/>
</dbReference>
<comment type="caution">
    <text evidence="10">The sequence shown here is derived from an EMBL/GenBank/DDBJ whole genome shotgun (WGS) entry which is preliminary data.</text>
</comment>
<dbReference type="GO" id="GO:0005886">
    <property type="term" value="C:plasma membrane"/>
    <property type="evidence" value="ECO:0007669"/>
    <property type="project" value="UniProtKB-SubCell"/>
</dbReference>
<sequence>MEAFLTSNDISDFAKSGIIGLGIGAIFGFVAAYSRFCLRSACIELWQFRPGQRTVVWLLAFAAALAGSQYLFVTDELSAQELTQLSNPASLSGAVIGGVIFGIGMTLARGCVSRMVILGATGNVRAIVTGMIFAAVATASFTGLLAPLRQWIWELWVVPPSSLHLALFGPDGMGLGIGLAVLVLAVLFAFKIRAPILTSLAALVAGGAIAYAWHINAGLSRFAFEPMPINSISFTRPSIDMLTMGLTQTGIEPGFTIALVPGVFLGAVVAALLQREFKVKVFDAESGTLRYIFGAVLMGLGGVLAGGCSVGAGVALTSILSLTGFAALVSMIVGSGIVVLLEGRVEWSKRAG</sequence>
<evidence type="ECO:0000256" key="9">
    <source>
        <dbReference type="SAM" id="Phobius"/>
    </source>
</evidence>
<keyword evidence="4" id="KW-0997">Cell inner membrane</keyword>
<feature type="transmembrane region" description="Helical" evidence="9">
    <location>
        <begin position="322"/>
        <end position="341"/>
    </location>
</feature>
<evidence type="ECO:0000256" key="7">
    <source>
        <dbReference type="ARBA" id="ARBA00023136"/>
    </source>
</evidence>
<keyword evidence="11" id="KW-1185">Reference proteome</keyword>
<evidence type="ECO:0000313" key="10">
    <source>
        <dbReference type="EMBL" id="NMM46252.1"/>
    </source>
</evidence>
<evidence type="ECO:0000256" key="2">
    <source>
        <dbReference type="ARBA" id="ARBA00022448"/>
    </source>
</evidence>
<dbReference type="RefSeq" id="WP_169626620.1">
    <property type="nucleotide sequence ID" value="NZ_JABBNT010000005.1"/>
</dbReference>
<evidence type="ECO:0000256" key="8">
    <source>
        <dbReference type="ARBA" id="ARBA00035655"/>
    </source>
</evidence>
<keyword evidence="6 9" id="KW-1133">Transmembrane helix</keyword>
<comment type="similarity">
    <text evidence="8">Belongs to the TsuA/YedE (TC 9.B.102) family.</text>
</comment>
<keyword evidence="7 9" id="KW-0472">Membrane</keyword>
<feature type="transmembrane region" description="Helical" evidence="9">
    <location>
        <begin position="172"/>
        <end position="190"/>
    </location>
</feature>
<dbReference type="AlphaFoldDB" id="A0A7Y0HHU3"/>
<feature type="transmembrane region" description="Helical" evidence="9">
    <location>
        <begin position="93"/>
        <end position="112"/>
    </location>
</feature>
<keyword evidence="5 9" id="KW-0812">Transmembrane</keyword>
<gene>
    <name evidence="10" type="ORF">HH303_17305</name>
</gene>
<feature type="transmembrane region" description="Helical" evidence="9">
    <location>
        <begin position="254"/>
        <end position="273"/>
    </location>
</feature>
<feature type="transmembrane region" description="Helical" evidence="9">
    <location>
        <begin position="197"/>
        <end position="215"/>
    </location>
</feature>
<name>A0A7Y0HHU3_9PROT</name>
<accession>A0A7Y0HHU3</accession>
<evidence type="ECO:0000256" key="4">
    <source>
        <dbReference type="ARBA" id="ARBA00022519"/>
    </source>
</evidence>
<proteinExistence type="inferred from homology"/>
<evidence type="ECO:0000256" key="5">
    <source>
        <dbReference type="ARBA" id="ARBA00022692"/>
    </source>
</evidence>
<dbReference type="PANTHER" id="PTHR30574:SF1">
    <property type="entry name" value="SULPHUR TRANSPORT DOMAIN-CONTAINING PROTEIN"/>
    <property type="match status" value="1"/>
</dbReference>
<feature type="transmembrane region" description="Helical" evidence="9">
    <location>
        <begin position="124"/>
        <end position="152"/>
    </location>
</feature>
<feature type="transmembrane region" description="Helical" evidence="9">
    <location>
        <begin position="54"/>
        <end position="73"/>
    </location>
</feature>
<feature type="transmembrane region" description="Helical" evidence="9">
    <location>
        <begin position="293"/>
        <end position="316"/>
    </location>
</feature>